<dbReference type="Proteomes" id="UP000231019">
    <property type="component" value="Unassembled WGS sequence"/>
</dbReference>
<comment type="subcellular location">
    <subcellularLocation>
        <location evidence="1">Bacterial flagellum basal body</location>
    </subcellularLocation>
    <subcellularLocation>
        <location evidence="2">Cell membrane</location>
        <topology evidence="2">Peripheral membrane protein</topology>
    </subcellularLocation>
</comment>
<reference evidence="11 12" key="1">
    <citation type="submission" date="2017-09" db="EMBL/GenBank/DDBJ databases">
        <title>Depth-based differentiation of microbial function through sediment-hosted aquifers and enrichment of novel symbionts in the deep terrestrial subsurface.</title>
        <authorList>
            <person name="Probst A.J."/>
            <person name="Ladd B."/>
            <person name="Jarett J.K."/>
            <person name="Geller-Mcgrath D.E."/>
            <person name="Sieber C.M."/>
            <person name="Emerson J.B."/>
            <person name="Anantharaman K."/>
            <person name="Thomas B.C."/>
            <person name="Malmstrom R."/>
            <person name="Stieglmeier M."/>
            <person name="Klingl A."/>
            <person name="Woyke T."/>
            <person name="Ryan C.M."/>
            <person name="Banfield J.F."/>
        </authorList>
    </citation>
    <scope>NUCLEOTIDE SEQUENCE [LARGE SCALE GENOMIC DNA]</scope>
    <source>
        <strain evidence="11">CG17_big_fil_post_rev_8_21_14_2_50_48_46</strain>
    </source>
</reference>
<dbReference type="Pfam" id="PF02154">
    <property type="entry name" value="FliM"/>
    <property type="match status" value="1"/>
</dbReference>
<dbReference type="PANTHER" id="PTHR30034:SF6">
    <property type="entry name" value="YOP PROTEINS TRANSLOCATION PROTEIN Q"/>
    <property type="match status" value="1"/>
</dbReference>
<keyword evidence="6" id="KW-0145">Chemotaxis</keyword>
<protein>
    <recommendedName>
        <fullName evidence="4">Flagellar motor switch protein FliM</fullName>
    </recommendedName>
</protein>
<keyword evidence="9" id="KW-0975">Bacterial flagellum</keyword>
<evidence type="ECO:0000256" key="9">
    <source>
        <dbReference type="ARBA" id="ARBA00023143"/>
    </source>
</evidence>
<evidence type="ECO:0000256" key="7">
    <source>
        <dbReference type="ARBA" id="ARBA00022779"/>
    </source>
</evidence>
<accession>A0A2M7FYW1</accession>
<dbReference type="GO" id="GO:0009425">
    <property type="term" value="C:bacterial-type flagellum basal body"/>
    <property type="evidence" value="ECO:0007669"/>
    <property type="project" value="UniProtKB-SubCell"/>
</dbReference>
<gene>
    <name evidence="11" type="ORF">COW36_21235</name>
</gene>
<dbReference type="GO" id="GO:0071978">
    <property type="term" value="P:bacterial-type flagellum-dependent swarming motility"/>
    <property type="evidence" value="ECO:0007669"/>
    <property type="project" value="TreeGrafter"/>
</dbReference>
<evidence type="ECO:0000256" key="1">
    <source>
        <dbReference type="ARBA" id="ARBA00004117"/>
    </source>
</evidence>
<evidence type="ECO:0000256" key="5">
    <source>
        <dbReference type="ARBA" id="ARBA00022475"/>
    </source>
</evidence>
<dbReference type="InterPro" id="IPR036429">
    <property type="entry name" value="SpoA-like_sf"/>
</dbReference>
<evidence type="ECO:0000259" key="10">
    <source>
        <dbReference type="Pfam" id="PF01052"/>
    </source>
</evidence>
<organism evidence="11 12">
    <name type="scientific">bacterium (Candidatus Blackallbacteria) CG17_big_fil_post_rev_8_21_14_2_50_48_46</name>
    <dbReference type="NCBI Taxonomy" id="2014261"/>
    <lineage>
        <taxon>Bacteria</taxon>
        <taxon>Candidatus Blackallbacteria</taxon>
    </lineage>
</organism>
<keyword evidence="8" id="KW-0472">Membrane</keyword>
<dbReference type="Pfam" id="PF01052">
    <property type="entry name" value="FliMN_C"/>
    <property type="match status" value="1"/>
</dbReference>
<dbReference type="Gene3D" id="2.30.330.10">
    <property type="entry name" value="SpoA-like"/>
    <property type="match status" value="1"/>
</dbReference>
<keyword evidence="5" id="KW-1003">Cell membrane</keyword>
<name>A0A2M7FYW1_9BACT</name>
<dbReference type="AlphaFoldDB" id="A0A2M7FYW1"/>
<evidence type="ECO:0000256" key="3">
    <source>
        <dbReference type="ARBA" id="ARBA00011049"/>
    </source>
</evidence>
<comment type="similarity">
    <text evidence="3">Belongs to the FliM family.</text>
</comment>
<dbReference type="SUPFAM" id="SSF101801">
    <property type="entry name" value="Surface presentation of antigens (SPOA)"/>
    <property type="match status" value="1"/>
</dbReference>
<keyword evidence="7" id="KW-0283">Flagellar rotation</keyword>
<feature type="domain" description="Flagellar motor switch protein FliN-like C-terminal" evidence="10">
    <location>
        <begin position="228"/>
        <end position="297"/>
    </location>
</feature>
<dbReference type="InterPro" id="IPR001543">
    <property type="entry name" value="FliN-like_C"/>
</dbReference>
<proteinExistence type="inferred from homology"/>
<sequence>MTNNPLQSLRFVKSRPLTGDDQKALYYIHDRVAQTLTEILSAEPTSAASWQVISVEQQSFQQVLRKYPRDSVWSLLGFGESLVGGVALVIEKESVISMVRQAGAEIAPESENEITEFELGQIDNRIQQFSEAFSTVWGEFHPLSLQLATFPNTPTIDEFRNLLMGINPDTPSVLITFQVTMIARDVQKAALVFPQPYLAPLYHALQNVLESTREEADFEQVQERITMVDDVTTPVIVELGKTRMSFSDIQNMEFNDFIVLEQAIDRPLTVKVGKDTLMKGMPGTTSDGRHLAVQITES</sequence>
<evidence type="ECO:0000256" key="8">
    <source>
        <dbReference type="ARBA" id="ARBA00023136"/>
    </source>
</evidence>
<evidence type="ECO:0000256" key="4">
    <source>
        <dbReference type="ARBA" id="ARBA00021898"/>
    </source>
</evidence>
<evidence type="ECO:0000313" key="12">
    <source>
        <dbReference type="Proteomes" id="UP000231019"/>
    </source>
</evidence>
<dbReference type="SUPFAM" id="SSF103039">
    <property type="entry name" value="CheC-like"/>
    <property type="match status" value="1"/>
</dbReference>
<dbReference type="GO" id="GO:0003774">
    <property type="term" value="F:cytoskeletal motor activity"/>
    <property type="evidence" value="ECO:0007669"/>
    <property type="project" value="InterPro"/>
</dbReference>
<dbReference type="EMBL" id="PFFQ01000059">
    <property type="protein sequence ID" value="PIW14564.1"/>
    <property type="molecule type" value="Genomic_DNA"/>
</dbReference>
<evidence type="ECO:0000256" key="2">
    <source>
        <dbReference type="ARBA" id="ARBA00004202"/>
    </source>
</evidence>
<evidence type="ECO:0000313" key="11">
    <source>
        <dbReference type="EMBL" id="PIW14564.1"/>
    </source>
</evidence>
<dbReference type="PANTHER" id="PTHR30034">
    <property type="entry name" value="FLAGELLAR MOTOR SWITCH PROTEIN FLIM"/>
    <property type="match status" value="1"/>
</dbReference>
<dbReference type="GO" id="GO:0005886">
    <property type="term" value="C:plasma membrane"/>
    <property type="evidence" value="ECO:0007669"/>
    <property type="project" value="UniProtKB-SubCell"/>
</dbReference>
<dbReference type="InterPro" id="IPR028976">
    <property type="entry name" value="CheC-like_sf"/>
</dbReference>
<dbReference type="Gene3D" id="3.40.1550.10">
    <property type="entry name" value="CheC-like"/>
    <property type="match status" value="1"/>
</dbReference>
<comment type="caution">
    <text evidence="11">The sequence shown here is derived from an EMBL/GenBank/DDBJ whole genome shotgun (WGS) entry which is preliminary data.</text>
</comment>
<dbReference type="InterPro" id="IPR001689">
    <property type="entry name" value="Flag_FliM"/>
</dbReference>
<evidence type="ECO:0000256" key="6">
    <source>
        <dbReference type="ARBA" id="ARBA00022500"/>
    </source>
</evidence>
<dbReference type="GO" id="GO:0050918">
    <property type="term" value="P:positive chemotaxis"/>
    <property type="evidence" value="ECO:0007669"/>
    <property type="project" value="TreeGrafter"/>
</dbReference>